<gene>
    <name evidence="2" type="ORF">CH371_08785</name>
</gene>
<organism evidence="2 3">
    <name type="scientific">Leptospira wolffii</name>
    <dbReference type="NCBI Taxonomy" id="409998"/>
    <lineage>
        <taxon>Bacteria</taxon>
        <taxon>Pseudomonadati</taxon>
        <taxon>Spirochaetota</taxon>
        <taxon>Spirochaetia</taxon>
        <taxon>Leptospirales</taxon>
        <taxon>Leptospiraceae</taxon>
        <taxon>Leptospira</taxon>
    </lineage>
</organism>
<protein>
    <submittedName>
        <fullName evidence="2">Arylesterase</fullName>
    </submittedName>
</protein>
<dbReference type="CDD" id="cd01822">
    <property type="entry name" value="Lysophospholipase_L1_like"/>
    <property type="match status" value="1"/>
</dbReference>
<dbReference type="InterPro" id="IPR013830">
    <property type="entry name" value="SGNH_hydro"/>
</dbReference>
<comment type="caution">
    <text evidence="2">The sequence shown here is derived from an EMBL/GenBank/DDBJ whole genome shotgun (WGS) entry which is preliminary data.</text>
</comment>
<feature type="domain" description="SGNH hydrolase-type esterase" evidence="1">
    <location>
        <begin position="50"/>
        <end position="213"/>
    </location>
</feature>
<dbReference type="InterPro" id="IPR051532">
    <property type="entry name" value="Ester_Hydrolysis_Enzymes"/>
</dbReference>
<reference evidence="2 3" key="1">
    <citation type="submission" date="2017-07" db="EMBL/GenBank/DDBJ databases">
        <title>Leptospira spp. isolated from tropical soils.</title>
        <authorList>
            <person name="Thibeaux R."/>
            <person name="Iraola G."/>
            <person name="Ferres I."/>
            <person name="Bierque E."/>
            <person name="Girault D."/>
            <person name="Soupe-Gilbert M.-E."/>
            <person name="Picardeau M."/>
            <person name="Goarant C."/>
        </authorList>
    </citation>
    <scope>NUCLEOTIDE SEQUENCE [LARGE SCALE GENOMIC DNA]</scope>
    <source>
        <strain evidence="2 3">FH2-C-A2</strain>
    </source>
</reference>
<dbReference type="PANTHER" id="PTHR30383:SF5">
    <property type="entry name" value="SGNH HYDROLASE-TYPE ESTERASE DOMAIN-CONTAINING PROTEIN"/>
    <property type="match status" value="1"/>
</dbReference>
<dbReference type="RefSeq" id="WP_100758571.1">
    <property type="nucleotide sequence ID" value="NZ_NPDT01000002.1"/>
</dbReference>
<evidence type="ECO:0000313" key="2">
    <source>
        <dbReference type="EMBL" id="PJZ66359.1"/>
    </source>
</evidence>
<dbReference type="InterPro" id="IPR036514">
    <property type="entry name" value="SGNH_hydro_sf"/>
</dbReference>
<proteinExistence type="predicted"/>
<name>A0A2M9ZD77_9LEPT</name>
<dbReference type="EMBL" id="NPDT01000002">
    <property type="protein sequence ID" value="PJZ66359.1"/>
    <property type="molecule type" value="Genomic_DNA"/>
</dbReference>
<sequence>MNPYIRRIPELAFILLCIFLLQCGEEEKKPKEGNLNQSETKKGGKRILYLGDSLTAGYGLDGPEEGFVSLVSEELKKKVPDLEYVNAGVSGDTTSGGLARLDWVLNGRFDAFVLELGANDSMRGVSTQVTEENLREIIRRVRAKYPSIKILLIGMQTFPNMGPKYVKEFRAIFPRVAKSEKVDLMPFLLVGVAGDRSLNQSDGIHPTAKGHKIVAKNVLPYVEKLIR</sequence>
<dbReference type="Proteomes" id="UP000231912">
    <property type="component" value="Unassembled WGS sequence"/>
</dbReference>
<dbReference type="AlphaFoldDB" id="A0A2M9ZD77"/>
<dbReference type="SUPFAM" id="SSF52266">
    <property type="entry name" value="SGNH hydrolase"/>
    <property type="match status" value="1"/>
</dbReference>
<dbReference type="PANTHER" id="PTHR30383">
    <property type="entry name" value="THIOESTERASE 1/PROTEASE 1/LYSOPHOSPHOLIPASE L1"/>
    <property type="match status" value="1"/>
</dbReference>
<dbReference type="GO" id="GO:0004622">
    <property type="term" value="F:phosphatidylcholine lysophospholipase activity"/>
    <property type="evidence" value="ECO:0007669"/>
    <property type="project" value="TreeGrafter"/>
</dbReference>
<evidence type="ECO:0000313" key="3">
    <source>
        <dbReference type="Proteomes" id="UP000231912"/>
    </source>
</evidence>
<dbReference type="Pfam" id="PF13472">
    <property type="entry name" value="Lipase_GDSL_2"/>
    <property type="match status" value="1"/>
</dbReference>
<dbReference type="Gene3D" id="3.40.50.1110">
    <property type="entry name" value="SGNH hydrolase"/>
    <property type="match status" value="1"/>
</dbReference>
<evidence type="ECO:0000259" key="1">
    <source>
        <dbReference type="Pfam" id="PF13472"/>
    </source>
</evidence>
<accession>A0A2M9ZD77</accession>